<reference evidence="1" key="1">
    <citation type="submission" date="2016-10" db="EMBL/GenBank/DDBJ databases">
        <authorList>
            <person name="de Groot N.N."/>
        </authorList>
    </citation>
    <scope>NUCLEOTIDE SEQUENCE</scope>
</reference>
<evidence type="ECO:0008006" key="2">
    <source>
        <dbReference type="Google" id="ProtNLM"/>
    </source>
</evidence>
<proteinExistence type="predicted"/>
<organism evidence="1">
    <name type="scientific">hydrothermal vent metagenome</name>
    <dbReference type="NCBI Taxonomy" id="652676"/>
    <lineage>
        <taxon>unclassified sequences</taxon>
        <taxon>metagenomes</taxon>
        <taxon>ecological metagenomes</taxon>
    </lineage>
</organism>
<accession>A0A1W1EFX9</accession>
<protein>
    <recommendedName>
        <fullName evidence="2">Lipocalin-like domain-containing protein</fullName>
    </recommendedName>
</protein>
<dbReference type="AlphaFoldDB" id="A0A1W1EFX9"/>
<name>A0A1W1EFX9_9ZZZZ</name>
<sequence>MLAITATVASCSKDDDIAKVSGNKYESTYVKITATVNGVEKINEFEGVAKLKENGLYLKVQFKEDKTFWIYQETEEDDVYDWDEIGTWTQKDSKITISVDDETLEATVDGSKLIMKLEISDMEGKKLAVEGDTDTGTIEWHFNKI</sequence>
<evidence type="ECO:0000313" key="1">
    <source>
        <dbReference type="EMBL" id="SFZ98977.1"/>
    </source>
</evidence>
<dbReference type="EMBL" id="FPKX01000072">
    <property type="protein sequence ID" value="SFZ98977.1"/>
    <property type="molecule type" value="Genomic_DNA"/>
</dbReference>
<gene>
    <name evidence="1" type="ORF">MNB_SV-5-1</name>
</gene>